<feature type="transmembrane region" description="Helical" evidence="6">
    <location>
        <begin position="20"/>
        <end position="37"/>
    </location>
</feature>
<accession>A0ABY8WGD1</accession>
<evidence type="ECO:0000256" key="3">
    <source>
        <dbReference type="ARBA" id="ARBA00022989"/>
    </source>
</evidence>
<comment type="subcellular location">
    <subcellularLocation>
        <location evidence="1">Membrane</location>
        <topology evidence="1">Multi-pass membrane protein</topology>
    </subcellularLocation>
</comment>
<evidence type="ECO:0000259" key="7">
    <source>
        <dbReference type="Pfam" id="PF13515"/>
    </source>
</evidence>
<keyword evidence="9" id="KW-1185">Reference proteome</keyword>
<keyword evidence="4 6" id="KW-0472">Membrane</keyword>
<name>A0ABY8WGD1_9ACTN</name>
<keyword evidence="2 6" id="KW-0812">Transmembrane</keyword>
<evidence type="ECO:0000256" key="2">
    <source>
        <dbReference type="ARBA" id="ARBA00022692"/>
    </source>
</evidence>
<proteinExistence type="predicted"/>
<evidence type="ECO:0000313" key="8">
    <source>
        <dbReference type="EMBL" id="WIM96151.1"/>
    </source>
</evidence>
<organism evidence="8 9">
    <name type="scientific">Actinoplanes oblitus</name>
    <dbReference type="NCBI Taxonomy" id="3040509"/>
    <lineage>
        <taxon>Bacteria</taxon>
        <taxon>Bacillati</taxon>
        <taxon>Actinomycetota</taxon>
        <taxon>Actinomycetes</taxon>
        <taxon>Micromonosporales</taxon>
        <taxon>Micromonosporaceae</taxon>
        <taxon>Actinoplanes</taxon>
    </lineage>
</organism>
<dbReference type="RefSeq" id="WP_284917445.1">
    <property type="nucleotide sequence ID" value="NZ_CP126980.1"/>
</dbReference>
<evidence type="ECO:0000256" key="1">
    <source>
        <dbReference type="ARBA" id="ARBA00004141"/>
    </source>
</evidence>
<reference evidence="8 9" key="1">
    <citation type="submission" date="2023-06" db="EMBL/GenBank/DDBJ databases">
        <authorList>
            <person name="Yushchuk O."/>
            <person name="Binda E."/>
            <person name="Ruckert-Reed C."/>
            <person name="Fedorenko V."/>
            <person name="Kalinowski J."/>
            <person name="Marinelli F."/>
        </authorList>
    </citation>
    <scope>NUCLEOTIDE SEQUENCE [LARGE SCALE GENOMIC DNA]</scope>
    <source>
        <strain evidence="8 9">NRRL 3884</strain>
    </source>
</reference>
<sequence>MIGVAKDRADAVAMRARAGLMLALQAGLAAGLAWYVAHDLIGRPAPFFAPIAAVITLASSVGQRMRRTAELVAGVAVGIGLGDGIILLIGTGPVQIGLIVLLAVLVATAVGGGPPLIVQSASSAVLVATLTVQTGHPWTRFFDALVGGGIGLAVMTVLLPINPLSVVRRAADPALRAFTAGLHEAALGLAEGDPDVIEAALTRLRSAEGTFEAFRTAIDAARENVAFAPARWRSRGALAQYVAGAPQLTYALRNVRVMIRRAQTALSDRERVPEVLPASVRHLGDAVDLLRQEWARGVEPVATRERALRAAAESGRAYDTGVGYSGGVVVAQIRTSVADLLRATGVEYAEATRQVRNAVGWRGRPRGARNRTARSRPPAPPPGPPPGPSPEADAG</sequence>
<feature type="compositionally biased region" description="Basic residues" evidence="5">
    <location>
        <begin position="363"/>
        <end position="374"/>
    </location>
</feature>
<protein>
    <submittedName>
        <fullName evidence="8">FUSC family protein</fullName>
    </submittedName>
</protein>
<feature type="domain" description="Integral membrane bound transporter" evidence="7">
    <location>
        <begin position="32"/>
        <end position="154"/>
    </location>
</feature>
<dbReference type="EMBL" id="CP126980">
    <property type="protein sequence ID" value="WIM96151.1"/>
    <property type="molecule type" value="Genomic_DNA"/>
</dbReference>
<feature type="compositionally biased region" description="Pro residues" evidence="5">
    <location>
        <begin position="377"/>
        <end position="389"/>
    </location>
</feature>
<dbReference type="Proteomes" id="UP001240150">
    <property type="component" value="Chromosome"/>
</dbReference>
<dbReference type="InterPro" id="IPR049453">
    <property type="entry name" value="Memb_transporter_dom"/>
</dbReference>
<feature type="transmembrane region" description="Helical" evidence="6">
    <location>
        <begin position="96"/>
        <end position="129"/>
    </location>
</feature>
<evidence type="ECO:0000256" key="4">
    <source>
        <dbReference type="ARBA" id="ARBA00023136"/>
    </source>
</evidence>
<evidence type="ECO:0000256" key="5">
    <source>
        <dbReference type="SAM" id="MobiDB-lite"/>
    </source>
</evidence>
<evidence type="ECO:0000256" key="6">
    <source>
        <dbReference type="SAM" id="Phobius"/>
    </source>
</evidence>
<dbReference type="Pfam" id="PF13515">
    <property type="entry name" value="FUSC_2"/>
    <property type="match status" value="1"/>
</dbReference>
<keyword evidence="3 6" id="KW-1133">Transmembrane helix</keyword>
<gene>
    <name evidence="8" type="ORF">ACTOB_008316</name>
</gene>
<feature type="region of interest" description="Disordered" evidence="5">
    <location>
        <begin position="359"/>
        <end position="395"/>
    </location>
</feature>
<feature type="transmembrane region" description="Helical" evidence="6">
    <location>
        <begin position="141"/>
        <end position="161"/>
    </location>
</feature>
<feature type="transmembrane region" description="Helical" evidence="6">
    <location>
        <begin position="69"/>
        <end position="90"/>
    </location>
</feature>
<evidence type="ECO:0000313" key="9">
    <source>
        <dbReference type="Proteomes" id="UP001240150"/>
    </source>
</evidence>
<feature type="transmembrane region" description="Helical" evidence="6">
    <location>
        <begin position="43"/>
        <end position="62"/>
    </location>
</feature>